<dbReference type="EMBL" id="JAHESE010000015">
    <property type="protein sequence ID" value="MBT1709711.1"/>
    <property type="molecule type" value="Genomic_DNA"/>
</dbReference>
<comment type="caution">
    <text evidence="3">The sequence shown here is derived from an EMBL/GenBank/DDBJ whole genome shotgun (WGS) entry which is preliminary data.</text>
</comment>
<dbReference type="Pfam" id="PF08327">
    <property type="entry name" value="AHSA1"/>
    <property type="match status" value="1"/>
</dbReference>
<dbReference type="SUPFAM" id="SSF55961">
    <property type="entry name" value="Bet v1-like"/>
    <property type="match status" value="1"/>
</dbReference>
<gene>
    <name evidence="3" type="ORF">KK062_15820</name>
</gene>
<evidence type="ECO:0000313" key="3">
    <source>
        <dbReference type="EMBL" id="MBT1709711.1"/>
    </source>
</evidence>
<dbReference type="Gene3D" id="3.30.530.20">
    <property type="match status" value="1"/>
</dbReference>
<sequence length="144" mass="16763">MNDVFSASVTIHATPAVVWDALTLPAHMAQWMGEPEMEIRVVTDWQVASPIAMQGIHHVPFENNGVVLRYEQEKLLCYTHRSSLSRLADLPKNYSILTFSLAPDNGHTQLWLEIRNFPTESIQQHLEFYWRTTLTMLKEWIEKR</sequence>
<dbReference type="RefSeq" id="WP_254085290.1">
    <property type="nucleotide sequence ID" value="NZ_JAHESE010000015.1"/>
</dbReference>
<proteinExistence type="inferred from homology"/>
<feature type="domain" description="Activator of Hsp90 ATPase homologue 1/2-like C-terminal" evidence="2">
    <location>
        <begin position="13"/>
        <end position="141"/>
    </location>
</feature>
<accession>A0AAP2DYK9</accession>
<dbReference type="InterPro" id="IPR023393">
    <property type="entry name" value="START-like_dom_sf"/>
</dbReference>
<keyword evidence="4" id="KW-1185">Reference proteome</keyword>
<dbReference type="InterPro" id="IPR013538">
    <property type="entry name" value="ASHA1/2-like_C"/>
</dbReference>
<comment type="similarity">
    <text evidence="1">Belongs to the AHA1 family.</text>
</comment>
<dbReference type="AlphaFoldDB" id="A0AAP2DYK9"/>
<evidence type="ECO:0000256" key="1">
    <source>
        <dbReference type="ARBA" id="ARBA00006817"/>
    </source>
</evidence>
<reference evidence="3 4" key="1">
    <citation type="submission" date="2021-05" db="EMBL/GenBank/DDBJ databases">
        <title>A Polyphasic approach of four new species of the genus Ohtaekwangia: Ohtaekwangia histidinii sp. nov., Ohtaekwangia cretensis sp. nov., Ohtaekwangia indiensis sp. nov., Ohtaekwangia reichenbachii sp. nov. from diverse environment.</title>
        <authorList>
            <person name="Octaviana S."/>
        </authorList>
    </citation>
    <scope>NUCLEOTIDE SEQUENCE [LARGE SCALE GENOMIC DNA]</scope>
    <source>
        <strain evidence="3 4">PWU5</strain>
    </source>
</reference>
<evidence type="ECO:0000259" key="2">
    <source>
        <dbReference type="Pfam" id="PF08327"/>
    </source>
</evidence>
<dbReference type="Proteomes" id="UP001319080">
    <property type="component" value="Unassembled WGS sequence"/>
</dbReference>
<protein>
    <submittedName>
        <fullName evidence="3">SRPBCC domain-containing protein</fullName>
    </submittedName>
</protein>
<dbReference type="CDD" id="cd07814">
    <property type="entry name" value="SRPBCC_CalC_Aha1-like"/>
    <property type="match status" value="1"/>
</dbReference>
<evidence type="ECO:0000313" key="4">
    <source>
        <dbReference type="Proteomes" id="UP001319080"/>
    </source>
</evidence>
<organism evidence="3 4">
    <name type="scientific">Dawidia cretensis</name>
    <dbReference type="NCBI Taxonomy" id="2782350"/>
    <lineage>
        <taxon>Bacteria</taxon>
        <taxon>Pseudomonadati</taxon>
        <taxon>Bacteroidota</taxon>
        <taxon>Cytophagia</taxon>
        <taxon>Cytophagales</taxon>
        <taxon>Chryseotaleaceae</taxon>
        <taxon>Dawidia</taxon>
    </lineage>
</organism>
<name>A0AAP2DYK9_9BACT</name>